<dbReference type="AlphaFoldDB" id="A0A381S1K1"/>
<feature type="transmembrane region" description="Helical" evidence="1">
    <location>
        <begin position="91"/>
        <end position="109"/>
    </location>
</feature>
<keyword evidence="1" id="KW-1133">Transmembrane helix</keyword>
<gene>
    <name evidence="2" type="ORF">METZ01_LOCUS50849</name>
</gene>
<accession>A0A381S1K1</accession>
<keyword evidence="1" id="KW-0472">Membrane</keyword>
<dbReference type="Pfam" id="PF12725">
    <property type="entry name" value="DUF3810"/>
    <property type="match status" value="1"/>
</dbReference>
<feature type="transmembrane region" description="Helical" evidence="1">
    <location>
        <begin position="59"/>
        <end position="79"/>
    </location>
</feature>
<name>A0A381S1K1_9ZZZZ</name>
<feature type="non-terminal residue" evidence="2">
    <location>
        <position position="346"/>
    </location>
</feature>
<reference evidence="2" key="1">
    <citation type="submission" date="2018-05" db="EMBL/GenBank/DDBJ databases">
        <authorList>
            <person name="Lanie J.A."/>
            <person name="Ng W.-L."/>
            <person name="Kazmierczak K.M."/>
            <person name="Andrzejewski T.M."/>
            <person name="Davidsen T.M."/>
            <person name="Wayne K.J."/>
            <person name="Tettelin H."/>
            <person name="Glass J.I."/>
            <person name="Rusch D."/>
            <person name="Podicherti R."/>
            <person name="Tsui H.-C.T."/>
            <person name="Winkler M.E."/>
        </authorList>
    </citation>
    <scope>NUCLEOTIDE SEQUENCE</scope>
</reference>
<evidence type="ECO:0008006" key="3">
    <source>
        <dbReference type="Google" id="ProtNLM"/>
    </source>
</evidence>
<proteinExistence type="predicted"/>
<evidence type="ECO:0000256" key="1">
    <source>
        <dbReference type="SAM" id="Phobius"/>
    </source>
</evidence>
<feature type="transmembrane region" description="Helical" evidence="1">
    <location>
        <begin position="12"/>
        <end position="29"/>
    </location>
</feature>
<keyword evidence="1" id="KW-0812">Transmembrane</keyword>
<sequence>MFKSNTLPFFKTNLVSFLYLFIIIFLQIIKQDSILIENYYSTSFYKIISEIPLYLFGKLSFSFGDILYLTIPIILWFIIKNNNTRRQNLKNIFHFIATLYIVFQFQWGLNYHRTTLKTKLSIEDEYELSSLIKVTDLFITNTNNIHKKLSNSDTLPVLFDYKINKQLYLESIEAIETLEKENITNDKAPIISVKKSLYSTPLSYMGFSGYINPFTLEAQINTNTPKIYLPTTICHEIAHQIGYSAENEANFIGIMAAIHSKNKFVSYSGNISALKYLLNELYKTDKLKFDELFIKVNRGVIENINQANKQLEQYKNPLEPYFKDFYGLFLKANNQKQGIKSYNMVI</sequence>
<evidence type="ECO:0000313" key="2">
    <source>
        <dbReference type="EMBL" id="SUZ97995.1"/>
    </source>
</evidence>
<feature type="non-terminal residue" evidence="2">
    <location>
        <position position="1"/>
    </location>
</feature>
<organism evidence="2">
    <name type="scientific">marine metagenome</name>
    <dbReference type="NCBI Taxonomy" id="408172"/>
    <lineage>
        <taxon>unclassified sequences</taxon>
        <taxon>metagenomes</taxon>
        <taxon>ecological metagenomes</taxon>
    </lineage>
</organism>
<dbReference type="EMBL" id="UINC01002561">
    <property type="protein sequence ID" value="SUZ97995.1"/>
    <property type="molecule type" value="Genomic_DNA"/>
</dbReference>
<protein>
    <recommendedName>
        <fullName evidence="3">DUF3810 domain-containing protein</fullName>
    </recommendedName>
</protein>
<dbReference type="InterPro" id="IPR024294">
    <property type="entry name" value="DUF3810"/>
</dbReference>